<sequence>MLAATRVGLRTRAAGSLATQATTTSTTISPVMIMGRALFSTSDKRAATNRRVDQTLRRAQKMHLGKHQEHAPSVDRIKAMNTQIPAILLPETFVIPPLSRFPREFKPLMSYLWHMIRIKATDFILSRHTRYQSQPGWREKPLISLKKGPLIAQAKAMHRQMNETIACGDLDALERLVDTALYYPLATTIHQRPKGRTCKWELVRYNKEARVVSQKIMPIGDKLLWQVVVSIPSRQRLVEYERGKVVPGSEKELDLVENVVMSTVLNDKTWSTTGWKIIATVQPMTPEKWEHEKETVRMIGETQFKS</sequence>
<dbReference type="InterPro" id="IPR024621">
    <property type="entry name" value="Mba1"/>
</dbReference>
<keyword evidence="5" id="KW-1185">Reference proteome</keyword>
<dbReference type="Proteomes" id="UP001281003">
    <property type="component" value="Unassembled WGS sequence"/>
</dbReference>
<gene>
    <name evidence="4" type="ORF">B0T20DRAFT_481100</name>
</gene>
<reference evidence="4" key="1">
    <citation type="journal article" date="2023" name="Mol. Phylogenet. Evol.">
        <title>Genome-scale phylogeny and comparative genomics of the fungal order Sordariales.</title>
        <authorList>
            <person name="Hensen N."/>
            <person name="Bonometti L."/>
            <person name="Westerberg I."/>
            <person name="Brannstrom I.O."/>
            <person name="Guillou S."/>
            <person name="Cros-Aarteil S."/>
            <person name="Calhoun S."/>
            <person name="Haridas S."/>
            <person name="Kuo A."/>
            <person name="Mondo S."/>
            <person name="Pangilinan J."/>
            <person name="Riley R."/>
            <person name="LaButti K."/>
            <person name="Andreopoulos B."/>
            <person name="Lipzen A."/>
            <person name="Chen C."/>
            <person name="Yan M."/>
            <person name="Daum C."/>
            <person name="Ng V."/>
            <person name="Clum A."/>
            <person name="Steindorff A."/>
            <person name="Ohm R.A."/>
            <person name="Martin F."/>
            <person name="Silar P."/>
            <person name="Natvig D.O."/>
            <person name="Lalanne C."/>
            <person name="Gautier V."/>
            <person name="Ament-Velasquez S.L."/>
            <person name="Kruys A."/>
            <person name="Hutchinson M.I."/>
            <person name="Powell A.J."/>
            <person name="Barry K."/>
            <person name="Miller A.N."/>
            <person name="Grigoriev I.V."/>
            <person name="Debuchy R."/>
            <person name="Gladieux P."/>
            <person name="Hiltunen Thoren M."/>
            <person name="Johannesson H."/>
        </authorList>
    </citation>
    <scope>NUCLEOTIDE SEQUENCE</scope>
    <source>
        <strain evidence="4">FGSC 1904</strain>
    </source>
</reference>
<dbReference type="Pfam" id="PF07961">
    <property type="entry name" value="MBA1"/>
    <property type="match status" value="1"/>
</dbReference>
<proteinExistence type="predicted"/>
<comment type="caution">
    <text evidence="4">The sequence shown here is derived from an EMBL/GenBank/DDBJ whole genome shotgun (WGS) entry which is preliminary data.</text>
</comment>
<dbReference type="Gene3D" id="3.10.450.240">
    <property type="match status" value="1"/>
</dbReference>
<dbReference type="InterPro" id="IPR051975">
    <property type="entry name" value="mtLSU_mL45"/>
</dbReference>
<dbReference type="GO" id="GO:0032979">
    <property type="term" value="P:protein insertion into mitochondrial inner membrane from matrix"/>
    <property type="evidence" value="ECO:0007669"/>
    <property type="project" value="InterPro"/>
</dbReference>
<evidence type="ECO:0000256" key="2">
    <source>
        <dbReference type="ARBA" id="ARBA00022946"/>
    </source>
</evidence>
<organism evidence="4 5">
    <name type="scientific">Sordaria brevicollis</name>
    <dbReference type="NCBI Taxonomy" id="83679"/>
    <lineage>
        <taxon>Eukaryota</taxon>
        <taxon>Fungi</taxon>
        <taxon>Dikarya</taxon>
        <taxon>Ascomycota</taxon>
        <taxon>Pezizomycotina</taxon>
        <taxon>Sordariomycetes</taxon>
        <taxon>Sordariomycetidae</taxon>
        <taxon>Sordariales</taxon>
        <taxon>Sordariaceae</taxon>
        <taxon>Sordaria</taxon>
    </lineage>
</organism>
<evidence type="ECO:0000313" key="5">
    <source>
        <dbReference type="Proteomes" id="UP001281003"/>
    </source>
</evidence>
<keyword evidence="2" id="KW-0809">Transit peptide</keyword>
<dbReference type="SUPFAM" id="SSF54427">
    <property type="entry name" value="NTF2-like"/>
    <property type="match status" value="1"/>
</dbReference>
<evidence type="ECO:0000313" key="4">
    <source>
        <dbReference type="EMBL" id="KAK3396092.1"/>
    </source>
</evidence>
<evidence type="ECO:0008006" key="6">
    <source>
        <dbReference type="Google" id="ProtNLM"/>
    </source>
</evidence>
<dbReference type="PANTHER" id="PTHR28554:SF1">
    <property type="entry name" value="LARGE RIBOSOMAL SUBUNIT PROTEIN ML45"/>
    <property type="match status" value="1"/>
</dbReference>
<name>A0AAE0PAC1_SORBR</name>
<reference evidence="4" key="2">
    <citation type="submission" date="2023-07" db="EMBL/GenBank/DDBJ databases">
        <authorList>
            <consortium name="Lawrence Berkeley National Laboratory"/>
            <person name="Haridas S."/>
            <person name="Hensen N."/>
            <person name="Bonometti L."/>
            <person name="Westerberg I."/>
            <person name="Brannstrom I.O."/>
            <person name="Guillou S."/>
            <person name="Cros-Aarteil S."/>
            <person name="Calhoun S."/>
            <person name="Kuo A."/>
            <person name="Mondo S."/>
            <person name="Pangilinan J."/>
            <person name="Riley R."/>
            <person name="LaButti K."/>
            <person name="Andreopoulos B."/>
            <person name="Lipzen A."/>
            <person name="Chen C."/>
            <person name="Yanf M."/>
            <person name="Daum C."/>
            <person name="Ng V."/>
            <person name="Clum A."/>
            <person name="Steindorff A."/>
            <person name="Ohm R."/>
            <person name="Martin F."/>
            <person name="Silar P."/>
            <person name="Natvig D."/>
            <person name="Lalanne C."/>
            <person name="Gautier V."/>
            <person name="Ament-velasquez S.L."/>
            <person name="Kruys A."/>
            <person name="Hutchinson M.I."/>
            <person name="Powell A.J."/>
            <person name="Barry K."/>
            <person name="Miller A.N."/>
            <person name="Grigoriev I.V."/>
            <person name="Debuchy R."/>
            <person name="Gladieux P."/>
            <person name="Thoren M.H."/>
            <person name="Johannesson H."/>
        </authorList>
    </citation>
    <scope>NUCLEOTIDE SEQUENCE</scope>
    <source>
        <strain evidence="4">FGSC 1904</strain>
    </source>
</reference>
<dbReference type="EMBL" id="JAUTDP010000009">
    <property type="protein sequence ID" value="KAK3396092.1"/>
    <property type="molecule type" value="Genomic_DNA"/>
</dbReference>
<comment type="subcellular location">
    <subcellularLocation>
        <location evidence="1">Mitochondrion</location>
    </subcellularLocation>
</comment>
<evidence type="ECO:0000256" key="1">
    <source>
        <dbReference type="ARBA" id="ARBA00004173"/>
    </source>
</evidence>
<keyword evidence="3" id="KW-0496">Mitochondrion</keyword>
<dbReference type="InterPro" id="IPR032710">
    <property type="entry name" value="NTF2-like_dom_sf"/>
</dbReference>
<protein>
    <recommendedName>
        <fullName evidence="6">Tim44-like domain-containing protein</fullName>
    </recommendedName>
</protein>
<evidence type="ECO:0000256" key="3">
    <source>
        <dbReference type="ARBA" id="ARBA00023128"/>
    </source>
</evidence>
<dbReference type="PANTHER" id="PTHR28554">
    <property type="entry name" value="39S RIBOSOMAL PROTEIN L45, MITOCHONDRIAL"/>
    <property type="match status" value="1"/>
</dbReference>
<accession>A0AAE0PAC1</accession>
<dbReference type="AlphaFoldDB" id="A0AAE0PAC1"/>
<dbReference type="GO" id="GO:0005743">
    <property type="term" value="C:mitochondrial inner membrane"/>
    <property type="evidence" value="ECO:0007669"/>
    <property type="project" value="InterPro"/>
</dbReference>